<dbReference type="SUPFAM" id="SSF52540">
    <property type="entry name" value="P-loop containing nucleoside triphosphate hydrolases"/>
    <property type="match status" value="1"/>
</dbReference>
<reference evidence="2" key="1">
    <citation type="journal article" date="2020" name="Nature">
        <title>Giant virus diversity and host interactions through global metagenomics.</title>
        <authorList>
            <person name="Schulz F."/>
            <person name="Roux S."/>
            <person name="Paez-Espino D."/>
            <person name="Jungbluth S."/>
            <person name="Walsh D.A."/>
            <person name="Denef V.J."/>
            <person name="McMahon K.D."/>
            <person name="Konstantinidis K.T."/>
            <person name="Eloe-Fadrosh E.A."/>
            <person name="Kyrpides N.C."/>
            <person name="Woyke T."/>
        </authorList>
    </citation>
    <scope>NUCLEOTIDE SEQUENCE</scope>
    <source>
        <strain evidence="2">GVMAG-M-3300025727-45</strain>
    </source>
</reference>
<organism evidence="2">
    <name type="scientific">viral metagenome</name>
    <dbReference type="NCBI Taxonomy" id="1070528"/>
    <lineage>
        <taxon>unclassified sequences</taxon>
        <taxon>metagenomes</taxon>
        <taxon>organismal metagenomes</taxon>
    </lineage>
</organism>
<proteinExistence type="predicted"/>
<protein>
    <recommendedName>
        <fullName evidence="1">Deoxynucleoside kinase domain-containing protein</fullName>
    </recommendedName>
</protein>
<dbReference type="InterPro" id="IPR050566">
    <property type="entry name" value="Deoxyribonucleoside_kinase"/>
</dbReference>
<dbReference type="AlphaFoldDB" id="A0A6C0J4D7"/>
<dbReference type="InterPro" id="IPR027417">
    <property type="entry name" value="P-loop_NTPase"/>
</dbReference>
<dbReference type="PANTHER" id="PTHR10513:SF24">
    <property type="entry name" value="THYMIDINE KINASE 2, MITOCHONDRIAL"/>
    <property type="match status" value="1"/>
</dbReference>
<evidence type="ECO:0000313" key="2">
    <source>
        <dbReference type="EMBL" id="QHT99719.1"/>
    </source>
</evidence>
<dbReference type="InterPro" id="IPR002624">
    <property type="entry name" value="DCK/DGK"/>
</dbReference>
<dbReference type="GO" id="GO:0005739">
    <property type="term" value="C:mitochondrion"/>
    <property type="evidence" value="ECO:0007669"/>
    <property type="project" value="TreeGrafter"/>
</dbReference>
<dbReference type="GO" id="GO:0019136">
    <property type="term" value="F:deoxynucleoside kinase activity"/>
    <property type="evidence" value="ECO:0007669"/>
    <property type="project" value="InterPro"/>
</dbReference>
<dbReference type="EMBL" id="MN740313">
    <property type="protein sequence ID" value="QHT99719.1"/>
    <property type="molecule type" value="Genomic_DNA"/>
</dbReference>
<name>A0A6C0J4D7_9ZZZZ</name>
<evidence type="ECO:0000259" key="1">
    <source>
        <dbReference type="Pfam" id="PF01712"/>
    </source>
</evidence>
<dbReference type="PANTHER" id="PTHR10513">
    <property type="entry name" value="DEOXYNUCLEOSIDE KINASE"/>
    <property type="match status" value="1"/>
</dbReference>
<feature type="domain" description="Deoxynucleoside kinase" evidence="1">
    <location>
        <begin position="30"/>
        <end position="234"/>
    </location>
</feature>
<dbReference type="InterPro" id="IPR031314">
    <property type="entry name" value="DNK_dom"/>
</dbReference>
<dbReference type="Pfam" id="PF01712">
    <property type="entry name" value="dNK"/>
    <property type="match status" value="1"/>
</dbReference>
<sequence>MNKKLVINNMDESVKKLVNILKNSNEQFRICIDSNIGGGKSTLLELLSKIPELNNLTEFLFEPVERWQNIGHYNLLELFYKDQQKYSYIFQTMTVITRMEMHDNANKEKFIIGERSWLTDKNVFVEQLYKDKMINDVEYHCYNEWFNYWSKKSKLDGILYIDTDPKECYRRKHELRKREEEESIPLIYLENLDNRHKEWLNNETIPIEKVNGNVNFKDDQQELSKIIDSITRLLQKIK</sequence>
<dbReference type="Gene3D" id="3.40.50.300">
    <property type="entry name" value="P-loop containing nucleotide triphosphate hydrolases"/>
    <property type="match status" value="1"/>
</dbReference>
<accession>A0A6C0J4D7</accession>
<dbReference type="PIRSF" id="PIRSF000705">
    <property type="entry name" value="DNK"/>
    <property type="match status" value="1"/>
</dbReference>
<dbReference type="GO" id="GO:0005524">
    <property type="term" value="F:ATP binding"/>
    <property type="evidence" value="ECO:0007669"/>
    <property type="project" value="InterPro"/>
</dbReference>